<sequence>MEAALRALERCCVCSAYFPPRQSAKKRRNHIDACARLHGLSVADTNDCLLRAAAHLLREERERQTAAAQARTLYARHVHRSPPSTRAKRLATIVGGRPDACGLIEVRAAHAVARAHRDALLDRYCAEPASCSRRTDQDDARAPRRASRSAPPPTPPPAMLV</sequence>
<name>A0AAF0J4A8_9BASI</name>
<keyword evidence="3" id="KW-1185">Reference proteome</keyword>
<dbReference type="Proteomes" id="UP001213623">
    <property type="component" value="Chromosome 8"/>
</dbReference>
<accession>A0AAF0J4A8</accession>
<organism evidence="2 3">
    <name type="scientific">Malassezia nana</name>
    <dbReference type="NCBI Taxonomy" id="180528"/>
    <lineage>
        <taxon>Eukaryota</taxon>
        <taxon>Fungi</taxon>
        <taxon>Dikarya</taxon>
        <taxon>Basidiomycota</taxon>
        <taxon>Ustilaginomycotina</taxon>
        <taxon>Malasseziomycetes</taxon>
        <taxon>Malasseziales</taxon>
        <taxon>Malasseziaceae</taxon>
        <taxon>Malassezia</taxon>
    </lineage>
</organism>
<feature type="compositionally biased region" description="Pro residues" evidence="1">
    <location>
        <begin position="150"/>
        <end position="161"/>
    </location>
</feature>
<protein>
    <submittedName>
        <fullName evidence="2">Uncharacterized protein</fullName>
    </submittedName>
</protein>
<evidence type="ECO:0000313" key="3">
    <source>
        <dbReference type="Proteomes" id="UP001213623"/>
    </source>
</evidence>
<evidence type="ECO:0000313" key="2">
    <source>
        <dbReference type="EMBL" id="WFD28822.1"/>
    </source>
</evidence>
<dbReference type="EMBL" id="CP119899">
    <property type="protein sequence ID" value="WFD28822.1"/>
    <property type="molecule type" value="Genomic_DNA"/>
</dbReference>
<dbReference type="AlphaFoldDB" id="A0AAF0J4A8"/>
<evidence type="ECO:0000256" key="1">
    <source>
        <dbReference type="SAM" id="MobiDB-lite"/>
    </source>
</evidence>
<feature type="compositionally biased region" description="Basic and acidic residues" evidence="1">
    <location>
        <begin position="133"/>
        <end position="142"/>
    </location>
</feature>
<proteinExistence type="predicted"/>
<reference evidence="2" key="1">
    <citation type="submission" date="2023-03" db="EMBL/GenBank/DDBJ databases">
        <title>Mating type loci evolution in Malassezia.</title>
        <authorList>
            <person name="Coelho M.A."/>
        </authorList>
    </citation>
    <scope>NUCLEOTIDE SEQUENCE</scope>
    <source>
        <strain evidence="2">CBS 9557</strain>
    </source>
</reference>
<feature type="region of interest" description="Disordered" evidence="1">
    <location>
        <begin position="132"/>
        <end position="161"/>
    </location>
</feature>
<gene>
    <name evidence="2" type="ORF">MNAN1_003837</name>
</gene>